<dbReference type="Pfam" id="PF26314">
    <property type="entry name" value="MptA_B_family"/>
    <property type="match status" value="1"/>
</dbReference>
<feature type="transmembrane region" description="Helical" evidence="9">
    <location>
        <begin position="358"/>
        <end position="389"/>
    </location>
</feature>
<accession>A0A0Q0U1Y0</accession>
<feature type="transmembrane region" description="Helical" evidence="9">
    <location>
        <begin position="401"/>
        <end position="421"/>
    </location>
</feature>
<comment type="subcellular location">
    <subcellularLocation>
        <location evidence="1">Membrane</location>
        <topology evidence="1">Multi-pass membrane protein</topology>
    </subcellularLocation>
</comment>
<evidence type="ECO:0000313" key="10">
    <source>
        <dbReference type="EMBL" id="KQB85799.1"/>
    </source>
</evidence>
<dbReference type="PATRIC" id="fig|1544413.3.peg.1936"/>
<evidence type="ECO:0000256" key="3">
    <source>
        <dbReference type="ARBA" id="ARBA00022679"/>
    </source>
</evidence>
<dbReference type="AlphaFoldDB" id="A0A0Q0U1Y0"/>
<organism evidence="10 11">
    <name type="scientific">Corynebacterium lowii</name>
    <dbReference type="NCBI Taxonomy" id="1544413"/>
    <lineage>
        <taxon>Bacteria</taxon>
        <taxon>Bacillati</taxon>
        <taxon>Actinomycetota</taxon>
        <taxon>Actinomycetes</taxon>
        <taxon>Mycobacteriales</taxon>
        <taxon>Corynebacteriaceae</taxon>
        <taxon>Corynebacterium</taxon>
    </lineage>
</organism>
<reference evidence="10 11" key="1">
    <citation type="submission" date="2015-10" db="EMBL/GenBank/DDBJ databases">
        <title>Corynebacteirum lowii and Corynebacterium oculi species nova, derived from human clinical disease and and emended description of Corynebacterium mastiditis.</title>
        <authorList>
            <person name="Bernard K."/>
            <person name="Pacheco A.L."/>
            <person name="Mcdougall C."/>
            <person name="Burtx T."/>
            <person name="Weibe D."/>
            <person name="Tyler S."/>
            <person name="Olson A.B."/>
            <person name="Cnockaert M."/>
            <person name="Eguchi H."/>
            <person name="Kuwahara T."/>
            <person name="Nakayama-Imaohji H."/>
            <person name="Boudewijins M."/>
            <person name="Van Hoecke F."/>
            <person name="Bernier A.-M."/>
            <person name="Vandamme P."/>
        </authorList>
    </citation>
    <scope>NUCLEOTIDE SEQUENCE [LARGE SCALE GENOMIC DNA]</scope>
    <source>
        <strain evidence="10 11">NML 130206</strain>
    </source>
</reference>
<dbReference type="OrthoDB" id="5242303at2"/>
<protein>
    <recommendedName>
        <fullName evidence="12">Alpha-(1-&gt;6)-mannopyranosyltransferase A</fullName>
    </recommendedName>
</protein>
<feature type="region of interest" description="Disordered" evidence="8">
    <location>
        <begin position="25"/>
        <end position="46"/>
    </location>
</feature>
<keyword evidence="4 9" id="KW-0812">Transmembrane</keyword>
<dbReference type="InterPro" id="IPR049829">
    <property type="entry name" value="MptA/B-like"/>
</dbReference>
<keyword evidence="11" id="KW-1185">Reference proteome</keyword>
<keyword evidence="2" id="KW-0328">Glycosyltransferase</keyword>
<gene>
    <name evidence="10" type="ORF">Clow_01933</name>
</gene>
<evidence type="ECO:0000256" key="1">
    <source>
        <dbReference type="ARBA" id="ARBA00004141"/>
    </source>
</evidence>
<feature type="transmembrane region" description="Helical" evidence="9">
    <location>
        <begin position="231"/>
        <end position="254"/>
    </location>
</feature>
<evidence type="ECO:0000256" key="5">
    <source>
        <dbReference type="ARBA" id="ARBA00022989"/>
    </source>
</evidence>
<dbReference type="EMBL" id="LKEV01000006">
    <property type="protein sequence ID" value="KQB85799.1"/>
    <property type="molecule type" value="Genomic_DNA"/>
</dbReference>
<dbReference type="RefSeq" id="WP_055178545.1">
    <property type="nucleotide sequence ID" value="NZ_JAUSQY010000001.1"/>
</dbReference>
<comment type="similarity">
    <text evidence="7">Belongs to the MptA/B family.</text>
</comment>
<evidence type="ECO:0000256" key="6">
    <source>
        <dbReference type="ARBA" id="ARBA00023136"/>
    </source>
</evidence>
<evidence type="ECO:0000256" key="4">
    <source>
        <dbReference type="ARBA" id="ARBA00022692"/>
    </source>
</evidence>
<evidence type="ECO:0008006" key="12">
    <source>
        <dbReference type="Google" id="ProtNLM"/>
    </source>
</evidence>
<keyword evidence="5 9" id="KW-1133">Transmembrane helix</keyword>
<feature type="transmembrane region" description="Helical" evidence="9">
    <location>
        <begin position="58"/>
        <end position="83"/>
    </location>
</feature>
<sequence length="555" mass="58940">MNPVRQQPSALWQALTRDLPRLGTAGSRSAGLHRDSDAAQQPQHSATQRHRALVRFALLRWIGTTGALLLAFGALGGGALPVVDNPYQSFPGGTTLGQMMQTSSSIVLVGTALVVVAWIGMAPLVGVSLWRRSGFPRVVSTGALWRTWIAWLLPLLFTAPIFTQDIYSYLAQGAIVREGMDPYSAGPIDLLGTDHHLARSVPFIWAHSPSPYGPVAMGLSALISTLTGDSIVLGVLAHRILSVLMLTAAGWALLHLARRCRVYPPAALWLGLLNPLVLLHLVGGIHNEAIMLGFMLVGLEVGMRGLEKTGAQAVGLLGLSGVLLSCAGMVKVTAFLSLGFIGMAVARQLHLRGRRPWWAIALAGSFFLAVLLATIAVVSLLSGIGLGWMTGQGGAATIRSWMSITTDVGVITGALGMQLGLGDHTTAILTCTRLAGLFVAGVFTLRMLLATFLGRIHPVGALGVATFVLVVLFPVVHPWYVLWAVVPLAAWANRPLFRIAVVGYCAAFSFFVLPRGLALPPGAVLNIYVGAAASLAVILPLCWWWFRRSGLVGLD</sequence>
<dbReference type="STRING" id="1544413.Clow_01933"/>
<keyword evidence="3" id="KW-0808">Transferase</keyword>
<feature type="transmembrane region" description="Helical" evidence="9">
    <location>
        <begin position="525"/>
        <end position="546"/>
    </location>
</feature>
<feature type="transmembrane region" description="Helical" evidence="9">
    <location>
        <begin position="143"/>
        <end position="162"/>
    </location>
</feature>
<evidence type="ECO:0000256" key="8">
    <source>
        <dbReference type="SAM" id="MobiDB-lite"/>
    </source>
</evidence>
<evidence type="ECO:0000313" key="11">
    <source>
        <dbReference type="Proteomes" id="UP000050488"/>
    </source>
</evidence>
<dbReference type="Proteomes" id="UP000050488">
    <property type="component" value="Unassembled WGS sequence"/>
</dbReference>
<feature type="transmembrane region" description="Helical" evidence="9">
    <location>
        <begin position="461"/>
        <end position="483"/>
    </location>
</feature>
<evidence type="ECO:0000256" key="7">
    <source>
        <dbReference type="ARBA" id="ARBA00043987"/>
    </source>
</evidence>
<dbReference type="GO" id="GO:0016757">
    <property type="term" value="F:glycosyltransferase activity"/>
    <property type="evidence" value="ECO:0007669"/>
    <property type="project" value="UniProtKB-KW"/>
</dbReference>
<dbReference type="GO" id="GO:0016020">
    <property type="term" value="C:membrane"/>
    <property type="evidence" value="ECO:0007669"/>
    <property type="project" value="UniProtKB-SubCell"/>
</dbReference>
<feature type="transmembrane region" description="Helical" evidence="9">
    <location>
        <begin position="313"/>
        <end position="346"/>
    </location>
</feature>
<dbReference type="NCBIfam" id="NF038066">
    <property type="entry name" value="MptB"/>
    <property type="match status" value="1"/>
</dbReference>
<keyword evidence="6 9" id="KW-0472">Membrane</keyword>
<name>A0A0Q0U1Y0_9CORY</name>
<evidence type="ECO:0000256" key="9">
    <source>
        <dbReference type="SAM" id="Phobius"/>
    </source>
</evidence>
<evidence type="ECO:0000256" key="2">
    <source>
        <dbReference type="ARBA" id="ARBA00022676"/>
    </source>
</evidence>
<comment type="caution">
    <text evidence="10">The sequence shown here is derived from an EMBL/GenBank/DDBJ whole genome shotgun (WGS) entry which is preliminary data.</text>
</comment>
<feature type="transmembrane region" description="Helical" evidence="9">
    <location>
        <begin position="427"/>
        <end position="449"/>
    </location>
</feature>
<proteinExistence type="inferred from homology"/>
<feature type="transmembrane region" description="Helical" evidence="9">
    <location>
        <begin position="495"/>
        <end position="513"/>
    </location>
</feature>
<feature type="transmembrane region" description="Helical" evidence="9">
    <location>
        <begin position="103"/>
        <end position="131"/>
    </location>
</feature>